<keyword evidence="3 9" id="KW-0812">Transmembrane</keyword>
<comment type="subcellular location">
    <subcellularLocation>
        <location evidence="1">Membrane</location>
        <topology evidence="1">Multi-pass membrane protein</topology>
    </subcellularLocation>
</comment>
<comment type="caution">
    <text evidence="13">The sequence shown here is derived from an EMBL/GenBank/DDBJ whole genome shotgun (WGS) entry which is preliminary data.</text>
</comment>
<evidence type="ECO:0000313" key="14">
    <source>
        <dbReference type="Proteomes" id="UP001063166"/>
    </source>
</evidence>
<keyword evidence="2 9" id="KW-0813">Transport</keyword>
<evidence type="ECO:0000256" key="9">
    <source>
        <dbReference type="RuleBase" id="RU003722"/>
    </source>
</evidence>
<evidence type="ECO:0000256" key="5">
    <source>
        <dbReference type="ARBA" id="ARBA00023053"/>
    </source>
</evidence>
<dbReference type="Proteomes" id="UP001063166">
    <property type="component" value="Unassembled WGS sequence"/>
</dbReference>
<evidence type="ECO:0000256" key="8">
    <source>
        <dbReference type="ARBA" id="ARBA00023201"/>
    </source>
</evidence>
<feature type="transmembrane region" description="Helical" evidence="11">
    <location>
        <begin position="223"/>
        <end position="247"/>
    </location>
</feature>
<keyword evidence="14" id="KW-1185">Reference proteome</keyword>
<evidence type="ECO:0000256" key="6">
    <source>
        <dbReference type="ARBA" id="ARBA00023065"/>
    </source>
</evidence>
<dbReference type="GO" id="GO:0015385">
    <property type="term" value="F:sodium:proton antiporter activity"/>
    <property type="evidence" value="ECO:0007669"/>
    <property type="project" value="InterPro"/>
</dbReference>
<evidence type="ECO:0000256" key="2">
    <source>
        <dbReference type="ARBA" id="ARBA00022448"/>
    </source>
</evidence>
<dbReference type="GO" id="GO:0007035">
    <property type="term" value="P:vacuolar acidification"/>
    <property type="evidence" value="ECO:0007669"/>
    <property type="project" value="TreeGrafter"/>
</dbReference>
<evidence type="ECO:0000259" key="12">
    <source>
        <dbReference type="Pfam" id="PF00999"/>
    </source>
</evidence>
<keyword evidence="8 9" id="KW-0739">Sodium transport</keyword>
<dbReference type="InterPro" id="IPR006153">
    <property type="entry name" value="Cation/H_exchanger_TM"/>
</dbReference>
<dbReference type="NCBIfam" id="TIGR00840">
    <property type="entry name" value="b_cpa1"/>
    <property type="match status" value="1"/>
</dbReference>
<reference evidence="13" key="1">
    <citation type="submission" date="2022-07" db="EMBL/GenBank/DDBJ databases">
        <title>The genome of Lyophyllum shimeji provides insight into the initial evolution of ectomycorrhizal fungal genome.</title>
        <authorList>
            <person name="Kobayashi Y."/>
            <person name="Shibata T."/>
            <person name="Hirakawa H."/>
            <person name="Shigenobu S."/>
            <person name="Nishiyama T."/>
            <person name="Yamada A."/>
            <person name="Hasebe M."/>
            <person name="Kawaguchi M."/>
        </authorList>
    </citation>
    <scope>NUCLEOTIDE SEQUENCE</scope>
    <source>
        <strain evidence="13">AT787</strain>
    </source>
</reference>
<keyword evidence="9" id="KW-0050">Antiport</keyword>
<protein>
    <recommendedName>
        <fullName evidence="9">Sodium/hydrogen exchanger</fullName>
    </recommendedName>
</protein>
<feature type="compositionally biased region" description="Gly residues" evidence="10">
    <location>
        <begin position="612"/>
        <end position="628"/>
    </location>
</feature>
<feature type="region of interest" description="Disordered" evidence="10">
    <location>
        <begin position="602"/>
        <end position="681"/>
    </location>
</feature>
<sequence length="681" mass="74044">MSIKLATLTAVAASAQESGTPAPEEEEYYSSWSLFLVCMLLILSLWTSYYLQIKRIRAIHETLISVFAGMFVGLVVRLAPGTMIRDMLTFRHTLFFNLLLPPIILNSGYELRQENFFRNFGSILTFAFLGTFISAVGVGILVWIYASLGIESLELSLLECLTFGSTLSATDPVTILAIFQQYKVDPKLYSVIFGESLLNDAVSIVMYQTLSQFHGTEVYLSSIFHGLGIFLLSFTVSLALGVCFGLAMSLILKHSSLHLFPSIESCLIPLCAYTCYFFSNGLNMSGIVSLLFCGITLKHYAYHTMSHKTQRATKYLFSTLARLSENFIFIYLGISLFTSAPISVPVMSYVKPLFIAITLVAVVFTRYAAVFPLSEAINLFQKHARGQRTEELPHSYQMMLFWAGLRGAVGVALAAGFKGPNAQVLRTTVLVVVVLTVLLFGGTTARMLEVLGIRTGVDDDADSSEDEDFIARVPWSGRPSGRFATYMDDEPSALSPRNESYPSRAARVGSHYGARSYNHHTLPSGPDVFSAASSDSFDSDLGETLPMAITPDQSTSGHGHPPRQSLAAVAAGIGEGKWFQALDERYLLPIFSNATASRTFHARRARRTASGAGAGGHGGVGGGSGTGTPGHSSEDESDSPEIELGRGRAPRIPPSNESRTERGLPSPTLRSNSFNGEGRIS</sequence>
<evidence type="ECO:0000256" key="7">
    <source>
        <dbReference type="ARBA" id="ARBA00023136"/>
    </source>
</evidence>
<evidence type="ECO:0000256" key="1">
    <source>
        <dbReference type="ARBA" id="ARBA00004141"/>
    </source>
</evidence>
<dbReference type="EMBL" id="BRPK01000017">
    <property type="protein sequence ID" value="GLB44537.1"/>
    <property type="molecule type" value="Genomic_DNA"/>
</dbReference>
<proteinExistence type="inferred from homology"/>
<accession>A0A9P3Q0C6</accession>
<feature type="transmembrane region" description="Helical" evidence="11">
    <location>
        <begin position="29"/>
        <end position="51"/>
    </location>
</feature>
<dbReference type="PANTHER" id="PTHR10110">
    <property type="entry name" value="SODIUM/HYDROGEN EXCHANGER"/>
    <property type="match status" value="1"/>
</dbReference>
<feature type="domain" description="Cation/H+ exchanger transmembrane" evidence="12">
    <location>
        <begin position="43"/>
        <end position="449"/>
    </location>
</feature>
<keyword evidence="4 11" id="KW-1133">Transmembrane helix</keyword>
<feature type="transmembrane region" description="Helical" evidence="11">
    <location>
        <begin position="323"/>
        <end position="347"/>
    </location>
</feature>
<dbReference type="Pfam" id="PF00999">
    <property type="entry name" value="Na_H_Exchanger"/>
    <property type="match status" value="1"/>
</dbReference>
<feature type="transmembrane region" description="Helical" evidence="11">
    <location>
        <begin position="63"/>
        <end position="80"/>
    </location>
</feature>
<gene>
    <name evidence="13" type="primary">NHX1</name>
    <name evidence="13" type="ORF">LshimejAT787_1701640</name>
</gene>
<evidence type="ECO:0000256" key="4">
    <source>
        <dbReference type="ARBA" id="ARBA00022989"/>
    </source>
</evidence>
<feature type="region of interest" description="Disordered" evidence="10">
    <location>
        <begin position="531"/>
        <end position="564"/>
    </location>
</feature>
<dbReference type="GO" id="GO:0015386">
    <property type="term" value="F:potassium:proton antiporter activity"/>
    <property type="evidence" value="ECO:0007669"/>
    <property type="project" value="TreeGrafter"/>
</dbReference>
<evidence type="ECO:0000256" key="11">
    <source>
        <dbReference type="SAM" id="Phobius"/>
    </source>
</evidence>
<feature type="transmembrane region" description="Helical" evidence="11">
    <location>
        <begin position="353"/>
        <end position="377"/>
    </location>
</feature>
<dbReference type="OrthoDB" id="196264at2759"/>
<feature type="transmembrane region" description="Helical" evidence="11">
    <location>
        <begin position="423"/>
        <end position="441"/>
    </location>
</feature>
<dbReference type="InterPro" id="IPR004709">
    <property type="entry name" value="NaH_exchanger"/>
</dbReference>
<feature type="transmembrane region" description="Helical" evidence="11">
    <location>
        <begin position="123"/>
        <end position="146"/>
    </location>
</feature>
<dbReference type="GO" id="GO:0005770">
    <property type="term" value="C:late endosome"/>
    <property type="evidence" value="ECO:0007669"/>
    <property type="project" value="TreeGrafter"/>
</dbReference>
<comment type="similarity">
    <text evidence="9">Belongs to the monovalent cation:proton antiporter 1 (CPA1) transporter (TC 2.A.36) family.</text>
</comment>
<evidence type="ECO:0000256" key="3">
    <source>
        <dbReference type="ARBA" id="ARBA00022692"/>
    </source>
</evidence>
<evidence type="ECO:0000256" key="10">
    <source>
        <dbReference type="SAM" id="MobiDB-lite"/>
    </source>
</evidence>
<evidence type="ECO:0000313" key="13">
    <source>
        <dbReference type="EMBL" id="GLB44537.1"/>
    </source>
</evidence>
<keyword evidence="6 9" id="KW-0406">Ion transport</keyword>
<dbReference type="AlphaFoldDB" id="A0A9P3Q0C6"/>
<dbReference type="PANTHER" id="PTHR10110:SF187">
    <property type="entry name" value="SODIUM_HYDROGEN EXCHANGER"/>
    <property type="match status" value="1"/>
</dbReference>
<keyword evidence="5" id="KW-0915">Sodium</keyword>
<name>A0A9P3Q0C6_LYOSH</name>
<feature type="transmembrane region" description="Helical" evidence="11">
    <location>
        <begin position="398"/>
        <end position="417"/>
    </location>
</feature>
<dbReference type="PRINTS" id="PR01084">
    <property type="entry name" value="NAHEXCHNGR"/>
</dbReference>
<feature type="transmembrane region" description="Helical" evidence="11">
    <location>
        <begin position="285"/>
        <end position="302"/>
    </location>
</feature>
<dbReference type="InterPro" id="IPR018422">
    <property type="entry name" value="Cation/H_exchanger_CPA1"/>
</dbReference>
<dbReference type="Gene3D" id="6.10.140.1330">
    <property type="match status" value="1"/>
</dbReference>
<keyword evidence="7 11" id="KW-0472">Membrane</keyword>
<dbReference type="GO" id="GO:0000329">
    <property type="term" value="C:fungal-type vacuole membrane"/>
    <property type="evidence" value="ECO:0007669"/>
    <property type="project" value="TreeGrafter"/>
</dbReference>
<dbReference type="GO" id="GO:0005769">
    <property type="term" value="C:early endosome"/>
    <property type="evidence" value="ECO:0007669"/>
    <property type="project" value="TreeGrafter"/>
</dbReference>
<organism evidence="13 14">
    <name type="scientific">Lyophyllum shimeji</name>
    <name type="common">Hon-shimeji</name>
    <name type="synonym">Tricholoma shimeji</name>
    <dbReference type="NCBI Taxonomy" id="47721"/>
    <lineage>
        <taxon>Eukaryota</taxon>
        <taxon>Fungi</taxon>
        <taxon>Dikarya</taxon>
        <taxon>Basidiomycota</taxon>
        <taxon>Agaricomycotina</taxon>
        <taxon>Agaricomycetes</taxon>
        <taxon>Agaricomycetidae</taxon>
        <taxon>Agaricales</taxon>
        <taxon>Tricholomatineae</taxon>
        <taxon>Lyophyllaceae</taxon>
        <taxon>Lyophyllum</taxon>
    </lineage>
</organism>